<dbReference type="EMBL" id="WIPF01000031">
    <property type="protein sequence ID" value="KAF3224734.1"/>
    <property type="molecule type" value="Genomic_DNA"/>
</dbReference>
<proteinExistence type="predicted"/>
<dbReference type="Proteomes" id="UP000483672">
    <property type="component" value="Unassembled WGS sequence"/>
</dbReference>
<name>A0A6G1MAQ3_ORBOL</name>
<dbReference type="OrthoDB" id="5272148at2759"/>
<reference evidence="4 5" key="1">
    <citation type="submission" date="2019-06" db="EMBL/GenBank/DDBJ databases">
        <authorList>
            <person name="Palmer J.M."/>
        </authorList>
    </citation>
    <scope>NUCLEOTIDE SEQUENCE</scope>
    <source>
        <strain evidence="1 4">TWF106</strain>
        <strain evidence="3 5">TWF191</strain>
        <strain evidence="2">TWF679</strain>
    </source>
</reference>
<comment type="caution">
    <text evidence="2">The sequence shown here is derived from an EMBL/GenBank/DDBJ whole genome shotgun (WGS) entry which is preliminary data.</text>
</comment>
<evidence type="ECO:0000313" key="1">
    <source>
        <dbReference type="EMBL" id="KAF3209849.1"/>
    </source>
</evidence>
<evidence type="ECO:0000313" key="4">
    <source>
        <dbReference type="Proteomes" id="UP000472727"/>
    </source>
</evidence>
<gene>
    <name evidence="1" type="ORF">TWF106_010868</name>
    <name evidence="3" type="ORF">TWF191_005901</name>
    <name evidence="2" type="ORF">TWF679_000451</name>
</gene>
<dbReference type="Proteomes" id="UP000614610">
    <property type="component" value="Unassembled WGS sequence"/>
</dbReference>
<evidence type="ECO:0000313" key="5">
    <source>
        <dbReference type="Proteomes" id="UP000483672"/>
    </source>
</evidence>
<evidence type="ECO:0000313" key="6">
    <source>
        <dbReference type="Proteomes" id="UP000614610"/>
    </source>
</evidence>
<evidence type="ECO:0000313" key="3">
    <source>
        <dbReference type="EMBL" id="KAF3224734.1"/>
    </source>
</evidence>
<organism evidence="2 6">
    <name type="scientific">Orbilia oligospora</name>
    <name type="common">Nematode-trapping fungus</name>
    <name type="synonym">Arthrobotrys oligospora</name>
    <dbReference type="NCBI Taxonomy" id="2813651"/>
    <lineage>
        <taxon>Eukaryota</taxon>
        <taxon>Fungi</taxon>
        <taxon>Dikarya</taxon>
        <taxon>Ascomycota</taxon>
        <taxon>Pezizomycotina</taxon>
        <taxon>Orbiliomycetes</taxon>
        <taxon>Orbiliales</taxon>
        <taxon>Orbiliaceae</taxon>
        <taxon>Orbilia</taxon>
    </lineage>
</organism>
<dbReference type="EMBL" id="WIWT01000010">
    <property type="protein sequence ID" value="KAF3219044.1"/>
    <property type="molecule type" value="Genomic_DNA"/>
</dbReference>
<dbReference type="Proteomes" id="UP000472727">
    <property type="component" value="Unassembled WGS sequence"/>
</dbReference>
<dbReference type="EMBL" id="WIWS01000083">
    <property type="protein sequence ID" value="KAF3209849.1"/>
    <property type="molecule type" value="Genomic_DNA"/>
</dbReference>
<protein>
    <submittedName>
        <fullName evidence="2">Uncharacterized protein</fullName>
    </submittedName>
</protein>
<dbReference type="AlphaFoldDB" id="A0A6G1MAQ3"/>
<evidence type="ECO:0000313" key="2">
    <source>
        <dbReference type="EMBL" id="KAF3219044.1"/>
    </source>
</evidence>
<sequence length="101" mass="11638">MMKILNSLFDDTDMLDMNCNFRDPYGRINYVNGKGKQCQWSNRSWKALSRSSVYLASVIIAVLAEVETKHASEHAHHASPKFFAISECKWHRGMQMSIDEI</sequence>
<accession>A0A6G1MAQ3</accession>